<dbReference type="KEGG" id="rin:ACS15_4965"/>
<sequence>MLSEGVPQLCGTNRTPLPDWRGRGGSLGSITTDYHSNRLQR</sequence>
<protein>
    <submittedName>
        <fullName evidence="2">Uncharacterized protein</fullName>
    </submittedName>
</protein>
<evidence type="ECO:0000313" key="2">
    <source>
        <dbReference type="EMBL" id="ANH75458.1"/>
    </source>
</evidence>
<dbReference type="EMBL" id="CP012606">
    <property type="protein sequence ID" value="ANH75458.1"/>
    <property type="molecule type" value="Genomic_DNA"/>
</dbReference>
<feature type="region of interest" description="Disordered" evidence="1">
    <location>
        <begin position="1"/>
        <end position="41"/>
    </location>
</feature>
<organism evidence="2 3">
    <name type="scientific">Ralstonia insidiosa</name>
    <dbReference type="NCBI Taxonomy" id="190721"/>
    <lineage>
        <taxon>Bacteria</taxon>
        <taxon>Pseudomonadati</taxon>
        <taxon>Pseudomonadota</taxon>
        <taxon>Betaproteobacteria</taxon>
        <taxon>Burkholderiales</taxon>
        <taxon>Burkholderiaceae</taxon>
        <taxon>Ralstonia</taxon>
    </lineage>
</organism>
<name>A0AAC9BJS5_9RALS</name>
<evidence type="ECO:0000313" key="3">
    <source>
        <dbReference type="Proteomes" id="UP000077927"/>
    </source>
</evidence>
<accession>A0AAC9BJS5</accession>
<dbReference type="Proteomes" id="UP000077927">
    <property type="component" value="Chromosome 2"/>
</dbReference>
<gene>
    <name evidence="2" type="ORF">ACS15_4965</name>
</gene>
<feature type="compositionally biased region" description="Polar residues" evidence="1">
    <location>
        <begin position="28"/>
        <end position="41"/>
    </location>
</feature>
<evidence type="ECO:0000256" key="1">
    <source>
        <dbReference type="SAM" id="MobiDB-lite"/>
    </source>
</evidence>
<proteinExistence type="predicted"/>
<reference evidence="2 3" key="1">
    <citation type="submission" date="2015-09" db="EMBL/GenBank/DDBJ databases">
        <authorList>
            <person name="Xu Y."/>
            <person name="Nagy A."/>
            <person name="Liu N.T."/>
            <person name="Nou X."/>
        </authorList>
    </citation>
    <scope>NUCLEOTIDE SEQUENCE [LARGE SCALE GENOMIC DNA]</scope>
    <source>
        <strain evidence="2 3">FC1138</strain>
    </source>
</reference>
<dbReference type="AlphaFoldDB" id="A0AAC9BJS5"/>